<dbReference type="PANTHER" id="PTHR43000">
    <property type="entry name" value="DTDP-D-GLUCOSE 4,6-DEHYDRATASE-RELATED"/>
    <property type="match status" value="1"/>
</dbReference>
<evidence type="ECO:0000313" key="2">
    <source>
        <dbReference type="EMBL" id="RDI54842.1"/>
    </source>
</evidence>
<protein>
    <submittedName>
        <fullName evidence="2">CDP-glucose 4,6-dehydratase</fullName>
    </submittedName>
</protein>
<evidence type="ECO:0000259" key="1">
    <source>
        <dbReference type="Pfam" id="PF16363"/>
    </source>
</evidence>
<evidence type="ECO:0000313" key="3">
    <source>
        <dbReference type="Proteomes" id="UP000254925"/>
    </source>
</evidence>
<gene>
    <name evidence="2" type="ORF">DES45_11118</name>
</gene>
<dbReference type="Gene3D" id="3.40.50.720">
    <property type="entry name" value="NAD(P)-binding Rossmann-like Domain"/>
    <property type="match status" value="1"/>
</dbReference>
<dbReference type="OrthoDB" id="9801785at2"/>
<dbReference type="SUPFAM" id="SSF51735">
    <property type="entry name" value="NAD(P)-binding Rossmann-fold domains"/>
    <property type="match status" value="1"/>
</dbReference>
<keyword evidence="3" id="KW-1185">Reference proteome</keyword>
<accession>A0A370HCN4</accession>
<dbReference type="NCBIfam" id="TIGR02622">
    <property type="entry name" value="CDP_4_6_dhtase"/>
    <property type="match status" value="1"/>
</dbReference>
<comment type="caution">
    <text evidence="2">The sequence shown here is derived from an EMBL/GenBank/DDBJ whole genome shotgun (WGS) entry which is preliminary data.</text>
</comment>
<dbReference type="AlphaFoldDB" id="A0A370HCN4"/>
<dbReference type="RefSeq" id="WP_114772314.1">
    <property type="nucleotide sequence ID" value="NZ_QQBB01000011.1"/>
</dbReference>
<dbReference type="Pfam" id="PF16363">
    <property type="entry name" value="GDP_Man_Dehyd"/>
    <property type="match status" value="1"/>
</dbReference>
<sequence>MISTSFWAGRRVLLTGHTGFKGSWLAFCLDRLGAEVFGFALTPETQPNLFTVLPRSQRLTSWIGDIQDEKALADAVETARPSIVIHMAAQALVRRSYRAPCDTVQANVTGTVNLLEALRGNDAVMAELDAILVVTTDKVYRNAESGQPFQENSPLGGHDPYSASKAAAEILTESWARSFFTPAGVPVATARAGNVVGGGDWSEDRLIPDLWRAVKAGETAVLRNPAATRPWQLVLEPLYGYLGYIEALTGPRGSKLPRALNFGPAAGDILTVSEASDIVLTGLGSKRGWALAEGAQPHEAAQLALDAGLAERTLGWRAKLDSREALRWSTEWYRAFDAGRDMANITSEQIDRYEALT</sequence>
<feature type="domain" description="NAD(P)-binding" evidence="1">
    <location>
        <begin position="13"/>
        <end position="234"/>
    </location>
</feature>
<dbReference type="EMBL" id="QQBB01000011">
    <property type="protein sequence ID" value="RDI54842.1"/>
    <property type="molecule type" value="Genomic_DNA"/>
</dbReference>
<dbReference type="Gene3D" id="3.90.25.10">
    <property type="entry name" value="UDP-galactose 4-epimerase, domain 1"/>
    <property type="match status" value="1"/>
</dbReference>
<dbReference type="InterPro" id="IPR013445">
    <property type="entry name" value="CDP_4_6_deHydtase"/>
</dbReference>
<proteinExistence type="predicted"/>
<dbReference type="InterPro" id="IPR016040">
    <property type="entry name" value="NAD(P)-bd_dom"/>
</dbReference>
<organism evidence="2 3">
    <name type="scientific">Microvirga subterranea</name>
    <dbReference type="NCBI Taxonomy" id="186651"/>
    <lineage>
        <taxon>Bacteria</taxon>
        <taxon>Pseudomonadati</taxon>
        <taxon>Pseudomonadota</taxon>
        <taxon>Alphaproteobacteria</taxon>
        <taxon>Hyphomicrobiales</taxon>
        <taxon>Methylobacteriaceae</taxon>
        <taxon>Microvirga</taxon>
    </lineage>
</organism>
<dbReference type="InterPro" id="IPR036291">
    <property type="entry name" value="NAD(P)-bd_dom_sf"/>
</dbReference>
<name>A0A370HCN4_9HYPH</name>
<reference evidence="2 3" key="1">
    <citation type="submission" date="2018-07" db="EMBL/GenBank/DDBJ databases">
        <title>Genomic Encyclopedia of Type Strains, Phase IV (KMG-IV): sequencing the most valuable type-strain genomes for metagenomic binning, comparative biology and taxonomic classification.</title>
        <authorList>
            <person name="Goeker M."/>
        </authorList>
    </citation>
    <scope>NUCLEOTIDE SEQUENCE [LARGE SCALE GENOMIC DNA]</scope>
    <source>
        <strain evidence="2 3">DSM 14364</strain>
    </source>
</reference>
<dbReference type="Proteomes" id="UP000254925">
    <property type="component" value="Unassembled WGS sequence"/>
</dbReference>